<dbReference type="Proteomes" id="UP000823388">
    <property type="component" value="Chromosome 2K"/>
</dbReference>
<dbReference type="Gene3D" id="3.20.20.80">
    <property type="entry name" value="Glycosidases"/>
    <property type="match status" value="1"/>
</dbReference>
<dbReference type="InterPro" id="IPR017853">
    <property type="entry name" value="GH"/>
</dbReference>
<evidence type="ECO:0000313" key="2">
    <source>
        <dbReference type="Proteomes" id="UP000823388"/>
    </source>
</evidence>
<dbReference type="AlphaFoldDB" id="A0A8T0WC97"/>
<accession>A0A8T0WC97</accession>
<proteinExistence type="predicted"/>
<organism evidence="1 2">
    <name type="scientific">Panicum virgatum</name>
    <name type="common">Blackwell switchgrass</name>
    <dbReference type="NCBI Taxonomy" id="38727"/>
    <lineage>
        <taxon>Eukaryota</taxon>
        <taxon>Viridiplantae</taxon>
        <taxon>Streptophyta</taxon>
        <taxon>Embryophyta</taxon>
        <taxon>Tracheophyta</taxon>
        <taxon>Spermatophyta</taxon>
        <taxon>Magnoliopsida</taxon>
        <taxon>Liliopsida</taxon>
        <taxon>Poales</taxon>
        <taxon>Poaceae</taxon>
        <taxon>PACMAD clade</taxon>
        <taxon>Panicoideae</taxon>
        <taxon>Panicodae</taxon>
        <taxon>Paniceae</taxon>
        <taxon>Panicinae</taxon>
        <taxon>Panicum</taxon>
        <taxon>Panicum sect. Hiantes</taxon>
    </lineage>
</organism>
<protein>
    <submittedName>
        <fullName evidence="1">Uncharacterized protein</fullName>
    </submittedName>
</protein>
<evidence type="ECO:0000313" key="1">
    <source>
        <dbReference type="EMBL" id="KAG2644818.1"/>
    </source>
</evidence>
<gene>
    <name evidence="1" type="ORF">PVAP13_2KG380005</name>
</gene>
<reference evidence="1" key="1">
    <citation type="submission" date="2020-05" db="EMBL/GenBank/DDBJ databases">
        <title>WGS assembly of Panicum virgatum.</title>
        <authorList>
            <person name="Lovell J.T."/>
            <person name="Jenkins J."/>
            <person name="Shu S."/>
            <person name="Juenger T.E."/>
            <person name="Schmutz J."/>
        </authorList>
    </citation>
    <scope>NUCLEOTIDE SEQUENCE</scope>
    <source>
        <strain evidence="1">AP13</strain>
    </source>
</reference>
<dbReference type="EMBL" id="CM029039">
    <property type="protein sequence ID" value="KAG2644818.1"/>
    <property type="molecule type" value="Genomic_DNA"/>
</dbReference>
<dbReference type="SUPFAM" id="SSF51445">
    <property type="entry name" value="(Trans)glycosidases"/>
    <property type="match status" value="1"/>
</dbReference>
<sequence length="122" mass="12732">MSGIVPAHAEPARRAHASCCASCARRVVPTLREGLRRGGAPRSPPHAALPGRGRYRRMVNTYPFMSSANDLANVPLENAFFGAGAAPVRDGALAYTNLFDSLVAALEKEGFGGVPVAAIETG</sequence>
<keyword evidence="2" id="KW-1185">Reference proteome</keyword>
<comment type="caution">
    <text evidence="1">The sequence shown here is derived from an EMBL/GenBank/DDBJ whole genome shotgun (WGS) entry which is preliminary data.</text>
</comment>
<name>A0A8T0WC97_PANVG</name>